<dbReference type="EMBL" id="CP041969">
    <property type="protein sequence ID" value="QMV44104.1"/>
    <property type="molecule type" value="Genomic_DNA"/>
</dbReference>
<evidence type="ECO:0000256" key="1">
    <source>
        <dbReference type="SAM" id="MobiDB-lite"/>
    </source>
</evidence>
<sequence length="133" mass="14177">MANLLNSNGTDNKAKPPAASAIATDPVTKLPADVPADIPILDGAKGITAVRTGDGVTKGDGFYQLSFRVASGLEETATIYRNKLEEKKYDYEDEPVADSVSLTGNTPSWIFYLTIAKSTEVKGETSVTISYTK</sequence>
<dbReference type="Proteomes" id="UP000515679">
    <property type="component" value="Chromosome"/>
</dbReference>
<name>A0A7G5C4H0_9BACL</name>
<protein>
    <submittedName>
        <fullName evidence="2">Uncharacterized protein</fullName>
    </submittedName>
</protein>
<accession>A0A7G5C4H0</accession>
<proteinExistence type="predicted"/>
<evidence type="ECO:0000313" key="3">
    <source>
        <dbReference type="Proteomes" id="UP000515679"/>
    </source>
</evidence>
<feature type="compositionally biased region" description="Polar residues" evidence="1">
    <location>
        <begin position="1"/>
        <end position="11"/>
    </location>
</feature>
<dbReference type="AlphaFoldDB" id="A0A7G5C4H0"/>
<reference evidence="2 3" key="1">
    <citation type="submission" date="2019-07" db="EMBL/GenBank/DDBJ databases">
        <authorList>
            <person name="Kim J.K."/>
            <person name="Cheong H.-M."/>
            <person name="Choi Y."/>
            <person name="Hwang K.J."/>
            <person name="Lee S."/>
            <person name="Choi C."/>
        </authorList>
    </citation>
    <scope>NUCLEOTIDE SEQUENCE [LARGE SCALE GENOMIC DNA]</scope>
    <source>
        <strain evidence="2 3">KS 22</strain>
    </source>
</reference>
<keyword evidence="3" id="KW-1185">Reference proteome</keyword>
<feature type="region of interest" description="Disordered" evidence="1">
    <location>
        <begin position="1"/>
        <end position="20"/>
    </location>
</feature>
<dbReference type="RefSeq" id="WP_182300337.1">
    <property type="nucleotide sequence ID" value="NZ_CP041969.1"/>
</dbReference>
<organism evidence="2 3">
    <name type="scientific">Cohnella cholangitidis</name>
    <dbReference type="NCBI Taxonomy" id="2598458"/>
    <lineage>
        <taxon>Bacteria</taxon>
        <taxon>Bacillati</taxon>
        <taxon>Bacillota</taxon>
        <taxon>Bacilli</taxon>
        <taxon>Bacillales</taxon>
        <taxon>Paenibacillaceae</taxon>
        <taxon>Cohnella</taxon>
    </lineage>
</organism>
<evidence type="ECO:0000313" key="2">
    <source>
        <dbReference type="EMBL" id="QMV44104.1"/>
    </source>
</evidence>
<dbReference type="KEGG" id="cchl:FPL14_25240"/>
<gene>
    <name evidence="2" type="ORF">FPL14_25240</name>
</gene>